<dbReference type="PROSITE" id="PS51257">
    <property type="entry name" value="PROKAR_LIPOPROTEIN"/>
    <property type="match status" value="1"/>
</dbReference>
<dbReference type="RefSeq" id="WP_311192060.1">
    <property type="nucleotide sequence ID" value="NZ_CP115541.1"/>
</dbReference>
<dbReference type="Gene3D" id="1.25.40.10">
    <property type="entry name" value="Tetratricopeptide repeat domain"/>
    <property type="match status" value="1"/>
</dbReference>
<organism evidence="1 2">
    <name type="scientific">Stenotrophomonas oahuensis</name>
    <dbReference type="NCBI Taxonomy" id="3003271"/>
    <lineage>
        <taxon>Bacteria</taxon>
        <taxon>Pseudomonadati</taxon>
        <taxon>Pseudomonadota</taxon>
        <taxon>Gammaproteobacteria</taxon>
        <taxon>Lysobacterales</taxon>
        <taxon>Lysobacteraceae</taxon>
        <taxon>Stenotrophomonas</taxon>
    </lineage>
</organism>
<accession>A0ABY9YQK7</accession>
<dbReference type="InterPro" id="IPR011990">
    <property type="entry name" value="TPR-like_helical_dom_sf"/>
</dbReference>
<reference evidence="1 2" key="1">
    <citation type="submission" date="2022-12" db="EMBL/GenBank/DDBJ databases">
        <title>Two new species, Stenotrophomonas aracearum and Stenotrophomonas oahuensis, isolated from Anthurium (Araceae family) in Hawaii.</title>
        <authorList>
            <person name="Chunag S.C."/>
            <person name="Dobhal S."/>
            <person name="Alvarez A."/>
            <person name="Arif M."/>
        </authorList>
    </citation>
    <scope>NUCLEOTIDE SEQUENCE [LARGE SCALE GENOMIC DNA]</scope>
    <source>
        <strain evidence="1 2">A5586</strain>
    </source>
</reference>
<dbReference type="SUPFAM" id="SSF81901">
    <property type="entry name" value="HCP-like"/>
    <property type="match status" value="1"/>
</dbReference>
<sequence>MRKAMLVVGMMSVLGGCEHGAAPDTPLKQEGVPTVSPLASAVAEGARRASASRDPESANGLTKRMLGAKAFTVEDFGAAPEGDAEAVIRNLEAQARAGSGAASYAIHLKLFQCSNLLKPSGTSSSIEGSQWEECKDLSPERLVQEVDWLRLAASQGHLGAQIRFASDAELVLGGISGMFKDPDAVKEYKRQAMEYLNAAAERGSVDALSRIADAHLYGLKVERDPVASYAYYMAMQTVDPHSAVPLNMRYLQKELTANQLEDANKRSKEIYNECCRN</sequence>
<keyword evidence="2" id="KW-1185">Reference proteome</keyword>
<evidence type="ECO:0000313" key="1">
    <source>
        <dbReference type="EMBL" id="WNH52890.1"/>
    </source>
</evidence>
<gene>
    <name evidence="1" type="ORF">PDM29_01075</name>
</gene>
<dbReference type="Proteomes" id="UP001302072">
    <property type="component" value="Chromosome"/>
</dbReference>
<name>A0ABY9YQK7_9GAMM</name>
<evidence type="ECO:0008006" key="3">
    <source>
        <dbReference type="Google" id="ProtNLM"/>
    </source>
</evidence>
<dbReference type="EMBL" id="CP115541">
    <property type="protein sequence ID" value="WNH52890.1"/>
    <property type="molecule type" value="Genomic_DNA"/>
</dbReference>
<protein>
    <recommendedName>
        <fullName evidence="3">Sel1 repeat family protein</fullName>
    </recommendedName>
</protein>
<proteinExistence type="predicted"/>
<evidence type="ECO:0000313" key="2">
    <source>
        <dbReference type="Proteomes" id="UP001302072"/>
    </source>
</evidence>